<dbReference type="PRINTS" id="PR00096">
    <property type="entry name" value="GATASE"/>
</dbReference>
<dbReference type="Proteomes" id="UP000184192">
    <property type="component" value="Unassembled WGS sequence"/>
</dbReference>
<evidence type="ECO:0000313" key="4">
    <source>
        <dbReference type="Proteomes" id="UP000184192"/>
    </source>
</evidence>
<gene>
    <name evidence="3" type="ORF">SAMN05444350_11491</name>
</gene>
<dbReference type="PANTHER" id="PTHR43418">
    <property type="entry name" value="MULTIFUNCTIONAL TRYPTOPHAN BIOSYNTHESIS PROTEIN-RELATED"/>
    <property type="match status" value="1"/>
</dbReference>
<dbReference type="AlphaFoldDB" id="A0A1M6GAK5"/>
<dbReference type="Gene3D" id="3.40.50.880">
    <property type="match status" value="1"/>
</dbReference>
<dbReference type="RefSeq" id="WP_025833277.1">
    <property type="nucleotide sequence ID" value="NZ_CAMTFU010000372.1"/>
</dbReference>
<name>A0A1M6GAK5_9BACE</name>
<dbReference type="InterPro" id="IPR006221">
    <property type="entry name" value="TrpG/PapA_dom"/>
</dbReference>
<evidence type="ECO:0000259" key="2">
    <source>
        <dbReference type="Pfam" id="PF00117"/>
    </source>
</evidence>
<protein>
    <submittedName>
        <fullName evidence="3">Anthranilate synthase component 2</fullName>
    </submittedName>
</protein>
<reference evidence="4" key="1">
    <citation type="submission" date="2016-11" db="EMBL/GenBank/DDBJ databases">
        <authorList>
            <person name="Varghese N."/>
            <person name="Submissions S."/>
        </authorList>
    </citation>
    <scope>NUCLEOTIDE SEQUENCE [LARGE SCALE GENOMIC DNA]</scope>
    <source>
        <strain evidence="4">DSM 26884</strain>
    </source>
</reference>
<dbReference type="InterPro" id="IPR050472">
    <property type="entry name" value="Anth_synth/Amidotransfase"/>
</dbReference>
<accession>A0A1M6GAK5</accession>
<organism evidence="3 4">
    <name type="scientific">Bacteroides stercorirosoris</name>
    <dbReference type="NCBI Taxonomy" id="871324"/>
    <lineage>
        <taxon>Bacteria</taxon>
        <taxon>Pseudomonadati</taxon>
        <taxon>Bacteroidota</taxon>
        <taxon>Bacteroidia</taxon>
        <taxon>Bacteroidales</taxon>
        <taxon>Bacteroidaceae</taxon>
        <taxon>Bacteroides</taxon>
    </lineage>
</organism>
<keyword evidence="4" id="KW-1185">Reference proteome</keyword>
<evidence type="ECO:0000313" key="3">
    <source>
        <dbReference type="EMBL" id="SHJ06981.1"/>
    </source>
</evidence>
<dbReference type="GO" id="GO:0004049">
    <property type="term" value="F:anthranilate synthase activity"/>
    <property type="evidence" value="ECO:0007669"/>
    <property type="project" value="TreeGrafter"/>
</dbReference>
<dbReference type="eggNOG" id="COG0512">
    <property type="taxonomic scope" value="Bacteria"/>
</dbReference>
<dbReference type="PROSITE" id="PS51273">
    <property type="entry name" value="GATASE_TYPE_1"/>
    <property type="match status" value="1"/>
</dbReference>
<dbReference type="NCBIfam" id="TIGR00566">
    <property type="entry name" value="trpG_papA"/>
    <property type="match status" value="1"/>
</dbReference>
<dbReference type="PRINTS" id="PR00097">
    <property type="entry name" value="ANTSNTHASEII"/>
</dbReference>
<feature type="domain" description="Glutamine amidotransferase" evidence="2">
    <location>
        <begin position="3"/>
        <end position="202"/>
    </location>
</feature>
<evidence type="ECO:0000256" key="1">
    <source>
        <dbReference type="ARBA" id="ARBA00022962"/>
    </source>
</evidence>
<proteinExistence type="predicted"/>
<dbReference type="GeneID" id="92712588"/>
<keyword evidence="1" id="KW-0315">Glutamine amidotransferase</keyword>
<dbReference type="InterPro" id="IPR017926">
    <property type="entry name" value="GATASE"/>
</dbReference>
<dbReference type="EMBL" id="FQZN01000014">
    <property type="protein sequence ID" value="SHJ06981.1"/>
    <property type="molecule type" value="Genomic_DNA"/>
</dbReference>
<sequence length="204" mass="22170">MIVIIDNYDSFTYNLAHLVKELGAEVDVLRNDCFALEDLEAYDKIILSPGPGIPEEAGLLLDVIRTYAGRKPILGVCLGEQAIGQVFGGKLTNLSEVFHGVQTKVYVSPAGANNHSPAPAAPAIPIEPDYLFSGLPAEIPVGRYHSWVVDTGNFPEELAITAISPEGQIMALKHRTFDIHGIQFHPESVLTPDGKTILKNWISK</sequence>
<dbReference type="SUPFAM" id="SSF52317">
    <property type="entry name" value="Class I glutamine amidotransferase-like"/>
    <property type="match status" value="1"/>
</dbReference>
<dbReference type="CDD" id="cd01743">
    <property type="entry name" value="GATase1_Anthranilate_Synthase"/>
    <property type="match status" value="1"/>
</dbReference>
<dbReference type="InterPro" id="IPR029062">
    <property type="entry name" value="Class_I_gatase-like"/>
</dbReference>
<dbReference type="GO" id="GO:0005829">
    <property type="term" value="C:cytosol"/>
    <property type="evidence" value="ECO:0007669"/>
    <property type="project" value="TreeGrafter"/>
</dbReference>
<dbReference type="PANTHER" id="PTHR43418:SF4">
    <property type="entry name" value="MULTIFUNCTIONAL TRYPTOPHAN BIOSYNTHESIS PROTEIN"/>
    <property type="match status" value="1"/>
</dbReference>
<dbReference type="GO" id="GO:0000162">
    <property type="term" value="P:L-tryptophan biosynthetic process"/>
    <property type="evidence" value="ECO:0007669"/>
    <property type="project" value="TreeGrafter"/>
</dbReference>
<dbReference type="Pfam" id="PF00117">
    <property type="entry name" value="GATase"/>
    <property type="match status" value="1"/>
</dbReference>